<dbReference type="InterPro" id="IPR035919">
    <property type="entry name" value="EAL_sf"/>
</dbReference>
<dbReference type="EMBL" id="JBJDOT010000010">
    <property type="protein sequence ID" value="MFK3864018.1"/>
    <property type="molecule type" value="Genomic_DNA"/>
</dbReference>
<feature type="domain" description="PAS" evidence="7">
    <location>
        <begin position="473"/>
        <end position="520"/>
    </location>
</feature>
<sequence length="1032" mass="116211">MKSIVIFSSSLQHRLYRLFILLSLPGILVILFSLWHAKETARQESRLQALTVAEQLVEQQTELLKKIKTFTTQLADLKDFAAPLQTGCPYYLAKIQKLQPEIANIGIVNIQGDAVCLLQGRKENINIADREYFKNAVATKSFAIGYFQKDRSINSLSFNFAYPLIDQQQQVYGAVVTVVTLDWWSQILANSHLPEDAIAVITDNNGRIIANYPNDPSLFGENIKAYGFSSELPMLNSTIELQGINHILHSKTMYTDETKNSLNVYVVMPFNNAIQAANQLFFITLAAFTLMIIGLSIFAHSQLKRNVLTPIAQLTLTIKELAQGLLPKQFSLNSPELNTLYQHFKAMAQTRLTAEASVKRQHDELSSLLNALPDTYIRINVHGDVMNLGGQISQLNLPVYTRSKLHLRELLGEEKSKQLLQHLPCKNKTSQFELTINKSAIEQVFEARISAKHNSNEYTIVLQDISQRKNAEKASHLASLVYSNSSEGMAITDPNGIILDVNPAFCEVTQYSKNEILGNTTAILASGKHSKAFYQEMWLQLQETGRWQGEIINRRKDGELFTEWLTIDTVYNEHSEAQRRVAIFTDITAKKAAEDLIWHQTHFDHLTNLPNRIELKERLNQRLNNALNPNEPLVIMLLDLDHFKDINDTLGHFYGDELLKLIAIRLQQEIVDIEFIARIGGDEFVIVHAKLVTEEHIKKVANDILNAMTKAFILEGEELHIATSIGIAIAPIDGDSSELLLKAADQAMYKAKQSGRNCFEFFNHNLREQAQVRMDLLKNMRYGIEQKQFDLYYQAIVNLDSGHIHKAEALLRWRHPTRGVISPAEFIPLAEESRYINPLGQFVFTRALQTLTVLRAQVDANFQLSINVSPVQFSCLDSGIDQWPALLKAANLPPSAIVSEITEGLMIAPEQLTQQRLKALVKSGMELALDDFGTGYSSLAYLQQMDADYLKIDKCFVDNIQADNQDLALCKAIITMAHQFGLKVIAEGIETPEQQQLLLGIGCDYGQGYLFAKPLPEQEFLALVSNQSTTAT</sequence>
<dbReference type="InterPro" id="IPR001610">
    <property type="entry name" value="PAC"/>
</dbReference>
<dbReference type="PROSITE" id="PS50887">
    <property type="entry name" value="GGDEF"/>
    <property type="match status" value="1"/>
</dbReference>
<dbReference type="CDD" id="cd01949">
    <property type="entry name" value="GGDEF"/>
    <property type="match status" value="1"/>
</dbReference>
<dbReference type="InterPro" id="IPR029787">
    <property type="entry name" value="Nucleotide_cyclase"/>
</dbReference>
<dbReference type="NCBIfam" id="TIGR00229">
    <property type="entry name" value="sensory_box"/>
    <property type="match status" value="1"/>
</dbReference>
<dbReference type="InterPro" id="IPR052155">
    <property type="entry name" value="Biofilm_reg_signaling"/>
</dbReference>
<evidence type="ECO:0000313" key="11">
    <source>
        <dbReference type="EMBL" id="MFK3864018.1"/>
    </source>
</evidence>
<dbReference type="SMART" id="SM00086">
    <property type="entry name" value="PAC"/>
    <property type="match status" value="1"/>
</dbReference>
<evidence type="ECO:0000256" key="5">
    <source>
        <dbReference type="ARBA" id="ARBA00023136"/>
    </source>
</evidence>
<evidence type="ECO:0000259" key="10">
    <source>
        <dbReference type="PROSITE" id="PS50887"/>
    </source>
</evidence>
<dbReference type="Pfam" id="PF00990">
    <property type="entry name" value="GGDEF"/>
    <property type="match status" value="1"/>
</dbReference>
<dbReference type="SUPFAM" id="SSF141868">
    <property type="entry name" value="EAL domain-like"/>
    <property type="match status" value="1"/>
</dbReference>
<evidence type="ECO:0000256" key="3">
    <source>
        <dbReference type="ARBA" id="ARBA00022692"/>
    </source>
</evidence>
<comment type="caution">
    <text evidence="11">The sequence shown here is derived from an EMBL/GenBank/DDBJ whole genome shotgun (WGS) entry which is preliminary data.</text>
</comment>
<feature type="domain" description="PAC" evidence="8">
    <location>
        <begin position="545"/>
        <end position="599"/>
    </location>
</feature>
<evidence type="ECO:0000313" key="12">
    <source>
        <dbReference type="Proteomes" id="UP001620262"/>
    </source>
</evidence>
<keyword evidence="4 6" id="KW-1133">Transmembrane helix</keyword>
<name>A0ABW8KW39_9GAMM</name>
<dbReference type="NCBIfam" id="TIGR00254">
    <property type="entry name" value="GGDEF"/>
    <property type="match status" value="1"/>
</dbReference>
<feature type="transmembrane region" description="Helical" evidence="6">
    <location>
        <begin position="280"/>
        <end position="299"/>
    </location>
</feature>
<comment type="subcellular location">
    <subcellularLocation>
        <location evidence="1">Cell membrane</location>
        <topology evidence="1">Multi-pass membrane protein</topology>
    </subcellularLocation>
</comment>
<dbReference type="PROSITE" id="PS50113">
    <property type="entry name" value="PAC"/>
    <property type="match status" value="1"/>
</dbReference>
<dbReference type="PROSITE" id="PS50883">
    <property type="entry name" value="EAL"/>
    <property type="match status" value="1"/>
</dbReference>
<dbReference type="Pfam" id="PF02743">
    <property type="entry name" value="dCache_1"/>
    <property type="match status" value="1"/>
</dbReference>
<dbReference type="SMART" id="SM00052">
    <property type="entry name" value="EAL"/>
    <property type="match status" value="1"/>
</dbReference>
<dbReference type="CDD" id="cd12914">
    <property type="entry name" value="PDC1_DGC_like"/>
    <property type="match status" value="1"/>
</dbReference>
<evidence type="ECO:0000259" key="9">
    <source>
        <dbReference type="PROSITE" id="PS50883"/>
    </source>
</evidence>
<dbReference type="Gene3D" id="3.30.70.270">
    <property type="match status" value="1"/>
</dbReference>
<evidence type="ECO:0000256" key="2">
    <source>
        <dbReference type="ARBA" id="ARBA00022475"/>
    </source>
</evidence>
<dbReference type="Pfam" id="PF00563">
    <property type="entry name" value="EAL"/>
    <property type="match status" value="1"/>
</dbReference>
<proteinExistence type="predicted"/>
<evidence type="ECO:0000259" key="7">
    <source>
        <dbReference type="PROSITE" id="PS50112"/>
    </source>
</evidence>
<dbReference type="InterPro" id="IPR043128">
    <property type="entry name" value="Rev_trsase/Diguanyl_cyclase"/>
</dbReference>
<dbReference type="Gene3D" id="3.20.20.450">
    <property type="entry name" value="EAL domain"/>
    <property type="match status" value="1"/>
</dbReference>
<evidence type="ECO:0000256" key="6">
    <source>
        <dbReference type="SAM" id="Phobius"/>
    </source>
</evidence>
<dbReference type="Proteomes" id="UP001620262">
    <property type="component" value="Unassembled WGS sequence"/>
</dbReference>
<keyword evidence="5 6" id="KW-0472">Membrane</keyword>
<dbReference type="CDD" id="cd00130">
    <property type="entry name" value="PAS"/>
    <property type="match status" value="1"/>
</dbReference>
<dbReference type="Gene3D" id="6.10.340.10">
    <property type="match status" value="1"/>
</dbReference>
<dbReference type="Gene3D" id="3.30.450.20">
    <property type="entry name" value="PAS domain"/>
    <property type="match status" value="2"/>
</dbReference>
<keyword evidence="12" id="KW-1185">Reference proteome</keyword>
<dbReference type="InterPro" id="IPR035965">
    <property type="entry name" value="PAS-like_dom_sf"/>
</dbReference>
<dbReference type="PROSITE" id="PS50112">
    <property type="entry name" value="PAS"/>
    <property type="match status" value="1"/>
</dbReference>
<dbReference type="SUPFAM" id="SSF55785">
    <property type="entry name" value="PYP-like sensor domain (PAS domain)"/>
    <property type="match status" value="1"/>
</dbReference>
<dbReference type="InterPro" id="IPR000160">
    <property type="entry name" value="GGDEF_dom"/>
</dbReference>
<dbReference type="RefSeq" id="WP_404675270.1">
    <property type="nucleotide sequence ID" value="NZ_JBJDOT010000010.1"/>
</dbReference>
<gene>
    <name evidence="11" type="ORF">ACI2JU_09040</name>
</gene>
<dbReference type="SMART" id="SM00091">
    <property type="entry name" value="PAS"/>
    <property type="match status" value="1"/>
</dbReference>
<organism evidence="11 12">
    <name type="scientific">Pseudoalteromonas rhizosphaerae</name>
    <dbReference type="NCBI Taxonomy" id="2518973"/>
    <lineage>
        <taxon>Bacteria</taxon>
        <taxon>Pseudomonadati</taxon>
        <taxon>Pseudomonadota</taxon>
        <taxon>Gammaproteobacteria</taxon>
        <taxon>Alteromonadales</taxon>
        <taxon>Pseudoalteromonadaceae</taxon>
        <taxon>Pseudoalteromonas</taxon>
    </lineage>
</organism>
<dbReference type="SMART" id="SM00267">
    <property type="entry name" value="GGDEF"/>
    <property type="match status" value="1"/>
</dbReference>
<feature type="domain" description="EAL" evidence="9">
    <location>
        <begin position="773"/>
        <end position="1028"/>
    </location>
</feature>
<accession>A0ABW8KW39</accession>
<dbReference type="InterPro" id="IPR000700">
    <property type="entry name" value="PAS-assoc_C"/>
</dbReference>
<dbReference type="PANTHER" id="PTHR44757">
    <property type="entry name" value="DIGUANYLATE CYCLASE DGCP"/>
    <property type="match status" value="1"/>
</dbReference>
<protein>
    <submittedName>
        <fullName evidence="11">EAL domain-containing protein</fullName>
    </submittedName>
</protein>
<keyword evidence="2" id="KW-1003">Cell membrane</keyword>
<dbReference type="InterPro" id="IPR033479">
    <property type="entry name" value="dCache_1"/>
</dbReference>
<evidence type="ECO:0000256" key="4">
    <source>
        <dbReference type="ARBA" id="ARBA00022989"/>
    </source>
</evidence>
<keyword evidence="3 6" id="KW-0812">Transmembrane</keyword>
<dbReference type="PANTHER" id="PTHR44757:SF2">
    <property type="entry name" value="BIOFILM ARCHITECTURE MAINTENANCE PROTEIN MBAA"/>
    <property type="match status" value="1"/>
</dbReference>
<reference evidence="11 12" key="1">
    <citation type="submission" date="2024-11" db="EMBL/GenBank/DDBJ databases">
        <title>The Natural Products Discovery Center: Release of the First 8490 Sequenced Strains for Exploring Actinobacteria Biosynthetic Diversity.</title>
        <authorList>
            <person name="Kalkreuter E."/>
            <person name="Kautsar S.A."/>
            <person name="Yang D."/>
            <person name="Bader C.D."/>
            <person name="Teijaro C.N."/>
            <person name="Fluegel L."/>
            <person name="Davis C.M."/>
            <person name="Simpson J.R."/>
            <person name="Lauterbach L."/>
            <person name="Steele A.D."/>
            <person name="Gui C."/>
            <person name="Meng S."/>
            <person name="Li G."/>
            <person name="Viehrig K."/>
            <person name="Ye F."/>
            <person name="Su P."/>
            <person name="Kiefer A.F."/>
            <person name="Nichols A."/>
            <person name="Cepeda A.J."/>
            <person name="Yan W."/>
            <person name="Fan B."/>
            <person name="Jiang Y."/>
            <person name="Adhikari A."/>
            <person name="Zheng C.-J."/>
            <person name="Schuster L."/>
            <person name="Cowan T.M."/>
            <person name="Smanski M.J."/>
            <person name="Chevrette M.G."/>
            <person name="De Carvalho L.P.S."/>
            <person name="Shen B."/>
        </authorList>
    </citation>
    <scope>NUCLEOTIDE SEQUENCE [LARGE SCALE GENOMIC DNA]</scope>
    <source>
        <strain evidence="11 12">NPDC078403</strain>
    </source>
</reference>
<dbReference type="CDD" id="cd18774">
    <property type="entry name" value="PDC2_HK_sensor"/>
    <property type="match status" value="1"/>
</dbReference>
<feature type="transmembrane region" description="Helical" evidence="6">
    <location>
        <begin position="15"/>
        <end position="37"/>
    </location>
</feature>
<dbReference type="CDD" id="cd01948">
    <property type="entry name" value="EAL"/>
    <property type="match status" value="1"/>
</dbReference>
<feature type="domain" description="GGDEF" evidence="10">
    <location>
        <begin position="631"/>
        <end position="764"/>
    </location>
</feature>
<dbReference type="SUPFAM" id="SSF55073">
    <property type="entry name" value="Nucleotide cyclase"/>
    <property type="match status" value="1"/>
</dbReference>
<evidence type="ECO:0000256" key="1">
    <source>
        <dbReference type="ARBA" id="ARBA00004651"/>
    </source>
</evidence>
<dbReference type="InterPro" id="IPR001633">
    <property type="entry name" value="EAL_dom"/>
</dbReference>
<evidence type="ECO:0000259" key="8">
    <source>
        <dbReference type="PROSITE" id="PS50113"/>
    </source>
</evidence>
<dbReference type="InterPro" id="IPR000014">
    <property type="entry name" value="PAS"/>
</dbReference>
<dbReference type="Pfam" id="PF13426">
    <property type="entry name" value="PAS_9"/>
    <property type="match status" value="1"/>
</dbReference>